<reference evidence="2 3" key="1">
    <citation type="submission" date="2020-02" db="EMBL/GenBank/DDBJ databases">
        <authorList>
            <person name="Zheng R.K."/>
            <person name="Sun C.M."/>
        </authorList>
    </citation>
    <scope>NUCLEOTIDE SEQUENCE [LARGE SCALE GENOMIC DNA]</scope>
    <source>
        <strain evidence="3">zrk13</strain>
    </source>
</reference>
<evidence type="ECO:0000313" key="2">
    <source>
        <dbReference type="EMBL" id="QMS85251.1"/>
    </source>
</evidence>
<evidence type="ECO:0000256" key="1">
    <source>
        <dbReference type="SAM" id="Phobius"/>
    </source>
</evidence>
<dbReference type="Proteomes" id="UP000514720">
    <property type="component" value="Chromosome"/>
</dbReference>
<keyword evidence="1" id="KW-1133">Transmembrane helix</keyword>
<dbReference type="RefSeq" id="WP_258877037.1">
    <property type="nucleotide sequence ID" value="NZ_CP048914.1"/>
</dbReference>
<keyword evidence="3" id="KW-1185">Reference proteome</keyword>
<name>A0A7L7KR08_9MOLU</name>
<evidence type="ECO:0008006" key="4">
    <source>
        <dbReference type="Google" id="ProtNLM"/>
    </source>
</evidence>
<keyword evidence="1" id="KW-0472">Membrane</keyword>
<feature type="transmembrane region" description="Helical" evidence="1">
    <location>
        <begin position="7"/>
        <end position="26"/>
    </location>
</feature>
<evidence type="ECO:0000313" key="3">
    <source>
        <dbReference type="Proteomes" id="UP000514720"/>
    </source>
</evidence>
<accession>A0A7L7KR08</accession>
<dbReference type="KEGG" id="xcl:G4Z02_05640"/>
<sequence>MKKKKGLIYVLLSISIGYLFYNYLFTDYGFGMMNHHYGYYDDYSRITYYLNSSLVFISYTIIIVSTLILITSKTESKDYSMTFLDERLSKGEISVDEYRKIKGVINKK</sequence>
<gene>
    <name evidence="2" type="ORF">G4Z02_05640</name>
</gene>
<organism evidence="2 3">
    <name type="scientific">Candidatus Xianfuyuplasma coldseepsis</name>
    <dbReference type="NCBI Taxonomy" id="2782163"/>
    <lineage>
        <taxon>Bacteria</taxon>
        <taxon>Bacillati</taxon>
        <taxon>Mycoplasmatota</taxon>
        <taxon>Mollicutes</taxon>
        <taxon>Candidatus Izemoplasmatales</taxon>
        <taxon>Candidatus Izemoplasmataceae</taxon>
        <taxon>Candidatus Xianfuyuplasma</taxon>
    </lineage>
</organism>
<dbReference type="EMBL" id="CP048914">
    <property type="protein sequence ID" value="QMS85251.1"/>
    <property type="molecule type" value="Genomic_DNA"/>
</dbReference>
<proteinExistence type="predicted"/>
<protein>
    <recommendedName>
        <fullName evidence="4">SHOCT domain-containing protein</fullName>
    </recommendedName>
</protein>
<keyword evidence="1" id="KW-0812">Transmembrane</keyword>
<dbReference type="AlphaFoldDB" id="A0A7L7KR08"/>
<feature type="transmembrane region" description="Helical" evidence="1">
    <location>
        <begin position="46"/>
        <end position="70"/>
    </location>
</feature>